<proteinExistence type="predicted"/>
<protein>
    <submittedName>
        <fullName evidence="1">Uncharacterized protein</fullName>
    </submittedName>
</protein>
<reference evidence="1 2" key="1">
    <citation type="journal article" date="2012" name="Front. Microbiol.">
        <title>Redundancy and modularity in membrane-associated dissimilatory nitrate reduction in Bacillus.</title>
        <authorList>
            <person name="Heylen K."/>
            <person name="Keltjens J."/>
        </authorList>
    </citation>
    <scope>NUCLEOTIDE SEQUENCE [LARGE SCALE GENOMIC DNA]</scope>
    <source>
        <strain evidence="1 2">LMG 9581</strain>
    </source>
</reference>
<dbReference type="RefSeq" id="WP_003329692.1">
    <property type="nucleotide sequence ID" value="NZ_AJLR01000035.1"/>
</dbReference>
<dbReference type="GeneID" id="89471058"/>
<accession>K6E6D9</accession>
<comment type="caution">
    <text evidence="1">The sequence shown here is derived from an EMBL/GenBank/DDBJ whole genome shotgun (WGS) entry which is preliminary data.</text>
</comment>
<sequence length="112" mass="13037">MSISIDQNRAAFAAYTKLTVVSRFENRMNNHQSYSNEHMSMNFSDFLDVLKNNEVVNKSYVRNVPIKQREDSLINSLYNGNMQFENEKLSYIEKAYNLGMVDGCNILINRKV</sequence>
<dbReference type="PATRIC" id="fig|1131731.3.peg.555"/>
<dbReference type="Proteomes" id="UP000006315">
    <property type="component" value="Unassembled WGS sequence"/>
</dbReference>
<evidence type="ECO:0000313" key="2">
    <source>
        <dbReference type="Proteomes" id="UP000006315"/>
    </source>
</evidence>
<keyword evidence="2" id="KW-1185">Reference proteome</keyword>
<dbReference type="AlphaFoldDB" id="K6E6D9"/>
<gene>
    <name evidence="1" type="ORF">BAZO_02701</name>
</gene>
<name>K6E6D9_SCHAZ</name>
<evidence type="ECO:0000313" key="1">
    <source>
        <dbReference type="EMBL" id="EKN68846.1"/>
    </source>
</evidence>
<organism evidence="1 2">
    <name type="scientific">Schinkia azotoformans LMG 9581</name>
    <dbReference type="NCBI Taxonomy" id="1131731"/>
    <lineage>
        <taxon>Bacteria</taxon>
        <taxon>Bacillati</taxon>
        <taxon>Bacillota</taxon>
        <taxon>Bacilli</taxon>
        <taxon>Bacillales</taxon>
        <taxon>Bacillaceae</taxon>
        <taxon>Calidifontibacillus/Schinkia group</taxon>
        <taxon>Schinkia</taxon>
    </lineage>
</organism>
<dbReference type="EMBL" id="AJLR01000035">
    <property type="protein sequence ID" value="EKN68846.1"/>
    <property type="molecule type" value="Genomic_DNA"/>
</dbReference>
<dbReference type="STRING" id="1131731.BAZO_02701"/>